<feature type="domain" description="DUF218" evidence="1">
    <location>
        <begin position="12"/>
        <end position="129"/>
    </location>
</feature>
<protein>
    <submittedName>
        <fullName evidence="2">YdcF family protein</fullName>
    </submittedName>
</protein>
<dbReference type="Proteomes" id="UP000602087">
    <property type="component" value="Unassembled WGS sequence"/>
</dbReference>
<dbReference type="Pfam" id="PF02698">
    <property type="entry name" value="DUF218"/>
    <property type="match status" value="1"/>
</dbReference>
<evidence type="ECO:0000259" key="1">
    <source>
        <dbReference type="Pfam" id="PF02698"/>
    </source>
</evidence>
<proteinExistence type="predicted"/>
<dbReference type="GO" id="GO:0005886">
    <property type="term" value="C:plasma membrane"/>
    <property type="evidence" value="ECO:0007669"/>
    <property type="project" value="TreeGrafter"/>
</dbReference>
<reference evidence="2" key="1">
    <citation type="submission" date="2020-12" db="EMBL/GenBank/DDBJ databases">
        <title>Sanguibacter suaedae sp. nov., isolated from Suaeda aralocaspica.</title>
        <authorList>
            <person name="Ma Q."/>
        </authorList>
    </citation>
    <scope>NUCLEOTIDE SEQUENCE</scope>
    <source>
        <strain evidence="2">YZGR15</strain>
    </source>
</reference>
<evidence type="ECO:0000313" key="2">
    <source>
        <dbReference type="EMBL" id="MBI9113856.1"/>
    </source>
</evidence>
<dbReference type="AlphaFoldDB" id="A0A934I9J3"/>
<dbReference type="EMBL" id="JAEINH010000002">
    <property type="protein sequence ID" value="MBI9113856.1"/>
    <property type="molecule type" value="Genomic_DNA"/>
</dbReference>
<comment type="caution">
    <text evidence="2">The sequence shown here is derived from an EMBL/GenBank/DDBJ whole genome shotgun (WGS) entry which is preliminary data.</text>
</comment>
<sequence length="191" mass="20098">MYLRSEVPQRPVALVLGARVYADGRPSPSLADRLDLAKDLLDDGSVEVLLLSGDGHPERYDEPAAMRAYLVEAGVDPARIVVDPHGYDTHDSCGRAAEVYAVDALTVVSQSYHVPRAIAACRALGIDAVGVGDSAARDRKPDQWRSSVVREQLASVKAVMDLVTGGDTVLDGPDPAVQDALVAVDAAAPAS</sequence>
<accession>A0A934I9J3</accession>
<evidence type="ECO:0000313" key="3">
    <source>
        <dbReference type="Proteomes" id="UP000602087"/>
    </source>
</evidence>
<gene>
    <name evidence="2" type="ORF">JAV76_02360</name>
</gene>
<dbReference type="PANTHER" id="PTHR30336">
    <property type="entry name" value="INNER MEMBRANE PROTEIN, PROBABLE PERMEASE"/>
    <property type="match status" value="1"/>
</dbReference>
<dbReference type="CDD" id="cd06259">
    <property type="entry name" value="YdcF-like"/>
    <property type="match status" value="1"/>
</dbReference>
<dbReference type="PANTHER" id="PTHR30336:SF6">
    <property type="entry name" value="INTEGRAL MEMBRANE PROTEIN"/>
    <property type="match status" value="1"/>
</dbReference>
<name>A0A934I9J3_9MICO</name>
<dbReference type="InterPro" id="IPR051599">
    <property type="entry name" value="Cell_Envelope_Assoc"/>
</dbReference>
<organism evidence="2 3">
    <name type="scientific">Sanguibacter suaedae</name>
    <dbReference type="NCBI Taxonomy" id="2795737"/>
    <lineage>
        <taxon>Bacteria</taxon>
        <taxon>Bacillati</taxon>
        <taxon>Actinomycetota</taxon>
        <taxon>Actinomycetes</taxon>
        <taxon>Micrococcales</taxon>
        <taxon>Sanguibacteraceae</taxon>
        <taxon>Sanguibacter</taxon>
    </lineage>
</organism>
<keyword evidence="3" id="KW-1185">Reference proteome</keyword>
<dbReference type="InterPro" id="IPR003848">
    <property type="entry name" value="DUF218"/>
</dbReference>